<keyword evidence="4" id="KW-1185">Reference proteome</keyword>
<evidence type="ECO:0000256" key="1">
    <source>
        <dbReference type="ARBA" id="ARBA00023002"/>
    </source>
</evidence>
<evidence type="ECO:0000259" key="2">
    <source>
        <dbReference type="Pfam" id="PF01266"/>
    </source>
</evidence>
<dbReference type="PANTHER" id="PTHR13847:SF281">
    <property type="entry name" value="FAD DEPENDENT OXIDOREDUCTASE DOMAIN-CONTAINING PROTEIN"/>
    <property type="match status" value="1"/>
</dbReference>
<feature type="domain" description="FAD dependent oxidoreductase" evidence="2">
    <location>
        <begin position="36"/>
        <end position="393"/>
    </location>
</feature>
<dbReference type="EC" id="1.-.-.-" evidence="3"/>
<comment type="caution">
    <text evidence="3">The sequence shown here is derived from an EMBL/GenBank/DDBJ whole genome shotgun (WGS) entry which is preliminary data.</text>
</comment>
<dbReference type="Pfam" id="PF01266">
    <property type="entry name" value="DAO"/>
    <property type="match status" value="1"/>
</dbReference>
<protein>
    <submittedName>
        <fullName evidence="3">NAD(P)/FAD-dependent oxidoreductase</fullName>
        <ecNumber evidence="3">1.-.-.-</ecNumber>
    </submittedName>
</protein>
<dbReference type="Gene3D" id="3.50.50.60">
    <property type="entry name" value="FAD/NAD(P)-binding domain"/>
    <property type="match status" value="1"/>
</dbReference>
<name>A0ABV9HA68_9HYPH</name>
<dbReference type="InterPro" id="IPR036188">
    <property type="entry name" value="FAD/NAD-bd_sf"/>
</dbReference>
<proteinExistence type="predicted"/>
<dbReference type="EMBL" id="JBHSEL010000126">
    <property type="protein sequence ID" value="MFC4626466.1"/>
    <property type="molecule type" value="Genomic_DNA"/>
</dbReference>
<reference evidence="4" key="1">
    <citation type="journal article" date="2019" name="Int. J. Syst. Evol. Microbiol.">
        <title>The Global Catalogue of Microorganisms (GCM) 10K type strain sequencing project: providing services to taxonomists for standard genome sequencing and annotation.</title>
        <authorList>
            <consortium name="The Broad Institute Genomics Platform"/>
            <consortium name="The Broad Institute Genome Sequencing Center for Infectious Disease"/>
            <person name="Wu L."/>
            <person name="Ma J."/>
        </authorList>
    </citation>
    <scope>NUCLEOTIDE SEQUENCE [LARGE SCALE GENOMIC DNA]</scope>
    <source>
        <strain evidence="4">CGMCC 1.15731</strain>
    </source>
</reference>
<dbReference type="GO" id="GO:0016491">
    <property type="term" value="F:oxidoreductase activity"/>
    <property type="evidence" value="ECO:0007669"/>
    <property type="project" value="UniProtKB-KW"/>
</dbReference>
<evidence type="ECO:0000313" key="4">
    <source>
        <dbReference type="Proteomes" id="UP001596042"/>
    </source>
</evidence>
<dbReference type="InterPro" id="IPR006076">
    <property type="entry name" value="FAD-dep_OxRdtase"/>
</dbReference>
<dbReference type="PANTHER" id="PTHR13847">
    <property type="entry name" value="SARCOSINE DEHYDROGENASE-RELATED"/>
    <property type="match status" value="1"/>
</dbReference>
<evidence type="ECO:0000313" key="3">
    <source>
        <dbReference type="EMBL" id="MFC4626466.1"/>
    </source>
</evidence>
<accession>A0ABV9HA68</accession>
<gene>
    <name evidence="3" type="ORF">ACFO1V_14850</name>
</gene>
<keyword evidence="1 3" id="KW-0560">Oxidoreductase</keyword>
<organism evidence="3 4">
    <name type="scientific">Daeguia caeni</name>
    <dbReference type="NCBI Taxonomy" id="439612"/>
    <lineage>
        <taxon>Bacteria</taxon>
        <taxon>Pseudomonadati</taxon>
        <taxon>Pseudomonadota</taxon>
        <taxon>Alphaproteobacteria</taxon>
        <taxon>Hyphomicrobiales</taxon>
        <taxon>Brucellaceae</taxon>
        <taxon>Daeguia</taxon>
    </lineage>
</organism>
<dbReference type="RefSeq" id="WP_374830565.1">
    <property type="nucleotide sequence ID" value="NZ_JBHEEZ010000005.1"/>
</dbReference>
<dbReference type="Gene3D" id="3.30.9.10">
    <property type="entry name" value="D-Amino Acid Oxidase, subunit A, domain 2"/>
    <property type="match status" value="1"/>
</dbReference>
<dbReference type="Proteomes" id="UP001596042">
    <property type="component" value="Unassembled WGS sequence"/>
</dbReference>
<dbReference type="SUPFAM" id="SSF51905">
    <property type="entry name" value="FAD/NAD(P)-binding domain"/>
    <property type="match status" value="1"/>
</dbReference>
<sequence length="439" mass="48385">MPRIRLLPADDNTNGWSRILAPRTPKPPLKGNVKADFAVIGAGYAGLAAARRLAENRPDASIVLLDAQTAGEGTSGRNAGFAIDLPHNVSSSLEELAKSHSYRALSRAGLDYLSRQIAQHGILCDWHKHGKFHTAVSDRGIREVLEPTVKELERLNEPYVWYDAPALAKRLGTSHFKAGIYTHSTILLNPAALVRGLADSLPANVTLHENTPVQDIAYGDRIAITVPGGHVTASSVILTVGGFGEQFGFFRRCLLNFAAHASLSRQLTDEEYDAIGRVEPWGLTPANAFAGITMRLTSDRRILMRQNVHFCPSLRQSDQRRAKIKQEHKRLFDERFPMLPKVEMESTWTGYICLSRNGTPAFGQMARNVFMSVCQNGVGIAKGTISGLLAADMACGVDNPLIEDMYKLGSPTRLPPRPFLDIGVRARFAWELWRARDEV</sequence>